<dbReference type="Gene3D" id="3.40.50.1460">
    <property type="match status" value="1"/>
</dbReference>
<sequence>MERLYTHYYLKIVFLGLITAAQVSAQKKYGNEWINISQTYLRIPVVETGIYKITSAELRQAGFPIDSVPVSSLQLIRRGQEVALEIKNSGEKLSQEGYLTYFGEKNDGALDSLLYVNPEAMPHNYYSLYSDTASYFLTFNKNNIPGKRIEISDSKSSSELIDYHFNKVLQLNTTDYPAGNLYPIGSDYDTGTALTTYDYGEGWTGKLIANEQRQTFKIIPENVIPDKFDQTKVELLLVGRNAGNHEIEIWTGDSKTTGRKLTSVALLNYNSEKFIVSLKKEDLRVDGSISISVVPVNNSGSISVSYIKWIYPQKVLLPPTSLQKTFYFNPEISEKSILLTNADNWKFYNASNPYQLKRLAITNSILSINGASKVIAFKEPMKILTPRLVKFRNINPEIDYLIISHPLVRNPIKESRDPVEDYAVYRASKTGGNFKPLILNSEEIYDQFNYGEPGPLGIRNAISYLNAKAELKFVFILGKSIDPQTARHQPKARENDMIPNAGWPGSDIALAMGLADSSKYIPLLPVGRVNAANSQNVYDYLQKVKAFESQNKAVPWRKNVLHLSGGHTDVEREVYREYVQSFEKVISPIVGKITTISKQTNALKEDFPLDTILNKGVSLITLYGHSSLNSTDVELGYADDQKRNYKNDSLFPAIIMNGCALGNSFYSPATISNNWILTPKKGAVLFLAHTHNGVSSSLKHYTDSFYEVLADSTFTNQPFGIIQQEAIRRNMLKYPTLSDAITAQQMNLQGDPAIKLFPATLPDYAWQPELLKFSNPYRKVLSAKTDSIKVEIGLNNFGKYKSENVKINITRTRDSITTETYQIVKSSPVSLDIISFTIPNKYIKPEKEKWTFTFDPTNEIVEENENNNLFSTELILPDTAVSDTLEIISAYVSPNPSGLYFKFNIELRGTEPPKKWKITIFDKSGRVIEKRQIIPHLGKNEFIWNPKGISAGAYLYRMDIEAQNIFLTPEAKKGISGKLIWMH</sequence>
<feature type="domain" description="CARDB" evidence="2">
    <location>
        <begin position="785"/>
        <end position="871"/>
    </location>
</feature>
<dbReference type="Proteomes" id="UP000634134">
    <property type="component" value="Unassembled WGS sequence"/>
</dbReference>
<comment type="caution">
    <text evidence="3">The sequence shown here is derived from an EMBL/GenBank/DDBJ whole genome shotgun (WGS) entry which is preliminary data.</text>
</comment>
<accession>A0ABR9WIX9</accession>
<evidence type="ECO:0008006" key="5">
    <source>
        <dbReference type="Google" id="ProtNLM"/>
    </source>
</evidence>
<evidence type="ECO:0000259" key="2">
    <source>
        <dbReference type="Pfam" id="PF07705"/>
    </source>
</evidence>
<dbReference type="Pfam" id="PF01364">
    <property type="entry name" value="Peptidase_C25"/>
    <property type="match status" value="1"/>
</dbReference>
<evidence type="ECO:0000313" key="4">
    <source>
        <dbReference type="Proteomes" id="UP000634134"/>
    </source>
</evidence>
<dbReference type="Gene3D" id="2.60.40.10">
    <property type="entry name" value="Immunoglobulins"/>
    <property type="match status" value="1"/>
</dbReference>
<evidence type="ECO:0000259" key="1">
    <source>
        <dbReference type="Pfam" id="PF01364"/>
    </source>
</evidence>
<name>A0ABR9WIX9_9BACT</name>
<dbReference type="Pfam" id="PF07705">
    <property type="entry name" value="CARDB"/>
    <property type="match status" value="1"/>
</dbReference>
<dbReference type="InterPro" id="IPR011635">
    <property type="entry name" value="CARDB"/>
</dbReference>
<reference evidence="4" key="1">
    <citation type="submission" date="2023-07" db="EMBL/GenBank/DDBJ databases">
        <title>Dyadobacter sp. nov 'subterranea' isolated from contaminted grondwater.</title>
        <authorList>
            <person name="Szabo I."/>
            <person name="Al-Omari J."/>
            <person name="Szerdahelyi S.G."/>
            <person name="Rado J."/>
        </authorList>
    </citation>
    <scope>NUCLEOTIDE SEQUENCE [LARGE SCALE GENOMIC DNA]</scope>
    <source>
        <strain evidence="4">UP-52</strain>
    </source>
</reference>
<dbReference type="InterPro" id="IPR013783">
    <property type="entry name" value="Ig-like_fold"/>
</dbReference>
<dbReference type="RefSeq" id="WP_194123747.1">
    <property type="nucleotide sequence ID" value="NZ_JACYGY010000002.1"/>
</dbReference>
<protein>
    <recommendedName>
        <fullName evidence="5">Gingipain domain-containing protein</fullName>
    </recommendedName>
</protein>
<proteinExistence type="predicted"/>
<dbReference type="SUPFAM" id="SSF52129">
    <property type="entry name" value="Caspase-like"/>
    <property type="match status" value="1"/>
</dbReference>
<keyword evidence="4" id="KW-1185">Reference proteome</keyword>
<feature type="domain" description="Gingipain" evidence="1">
    <location>
        <begin position="400"/>
        <end position="756"/>
    </location>
</feature>
<dbReference type="InterPro" id="IPR001769">
    <property type="entry name" value="Gingipain"/>
</dbReference>
<dbReference type="EMBL" id="JACYGY010000002">
    <property type="protein sequence ID" value="MBE9465450.1"/>
    <property type="molecule type" value="Genomic_DNA"/>
</dbReference>
<gene>
    <name evidence="3" type="ORF">IEE83_26505</name>
</gene>
<organism evidence="3 4">
    <name type="scientific">Dyadobacter subterraneus</name>
    <dbReference type="NCBI Taxonomy" id="2773304"/>
    <lineage>
        <taxon>Bacteria</taxon>
        <taxon>Pseudomonadati</taxon>
        <taxon>Bacteroidota</taxon>
        <taxon>Cytophagia</taxon>
        <taxon>Cytophagales</taxon>
        <taxon>Spirosomataceae</taxon>
        <taxon>Dyadobacter</taxon>
    </lineage>
</organism>
<dbReference type="InterPro" id="IPR029030">
    <property type="entry name" value="Caspase-like_dom_sf"/>
</dbReference>
<evidence type="ECO:0000313" key="3">
    <source>
        <dbReference type="EMBL" id="MBE9465450.1"/>
    </source>
</evidence>
<dbReference type="CDD" id="cd02258">
    <property type="entry name" value="Peptidase_C25_N"/>
    <property type="match status" value="1"/>
</dbReference>